<organism evidence="3 4">
    <name type="scientific">Heterodermia speciosa</name>
    <dbReference type="NCBI Taxonomy" id="116794"/>
    <lineage>
        <taxon>Eukaryota</taxon>
        <taxon>Fungi</taxon>
        <taxon>Dikarya</taxon>
        <taxon>Ascomycota</taxon>
        <taxon>Pezizomycotina</taxon>
        <taxon>Lecanoromycetes</taxon>
        <taxon>OSLEUM clade</taxon>
        <taxon>Lecanoromycetidae</taxon>
        <taxon>Caliciales</taxon>
        <taxon>Physciaceae</taxon>
        <taxon>Heterodermia</taxon>
    </lineage>
</organism>
<dbReference type="Gene3D" id="3.50.70.10">
    <property type="match status" value="1"/>
</dbReference>
<name>A0A8H3IQ31_9LECA</name>
<dbReference type="Proteomes" id="UP000664521">
    <property type="component" value="Unassembled WGS sequence"/>
</dbReference>
<dbReference type="PANTHER" id="PTHR47284:SF3">
    <property type="entry name" value="FATTY-ACID-BINDING PROTEIN 2"/>
    <property type="match status" value="1"/>
</dbReference>
<dbReference type="Pfam" id="PF16035">
    <property type="entry name" value="Chalcone_2"/>
    <property type="match status" value="1"/>
</dbReference>
<feature type="compositionally biased region" description="Polar residues" evidence="1">
    <location>
        <begin position="119"/>
        <end position="143"/>
    </location>
</feature>
<evidence type="ECO:0000256" key="1">
    <source>
        <dbReference type="SAM" id="MobiDB-lite"/>
    </source>
</evidence>
<keyword evidence="4" id="KW-1185">Reference proteome</keyword>
<evidence type="ECO:0000313" key="4">
    <source>
        <dbReference type="Proteomes" id="UP000664521"/>
    </source>
</evidence>
<evidence type="ECO:0000259" key="2">
    <source>
        <dbReference type="Pfam" id="PF16035"/>
    </source>
</evidence>
<reference evidence="3" key="1">
    <citation type="submission" date="2021-03" db="EMBL/GenBank/DDBJ databases">
        <authorList>
            <person name="Tagirdzhanova G."/>
        </authorList>
    </citation>
    <scope>NUCLEOTIDE SEQUENCE</scope>
</reference>
<gene>
    <name evidence="3" type="primary">AIM18</name>
    <name evidence="3" type="ORF">HETSPECPRED_010035</name>
</gene>
<proteinExistence type="predicted"/>
<protein>
    <submittedName>
        <fullName evidence="3">Altered inheritance of mitochondria protein 18 mitochondrial</fullName>
    </submittedName>
</protein>
<dbReference type="OrthoDB" id="18193at2759"/>
<comment type="caution">
    <text evidence="3">The sequence shown here is derived from an EMBL/GenBank/DDBJ whole genome shotgun (WGS) entry which is preliminary data.</text>
</comment>
<accession>A0A8H3IQ31</accession>
<evidence type="ECO:0000313" key="3">
    <source>
        <dbReference type="EMBL" id="CAF9936157.1"/>
    </source>
</evidence>
<dbReference type="GO" id="GO:0016872">
    <property type="term" value="F:intramolecular lyase activity"/>
    <property type="evidence" value="ECO:0007669"/>
    <property type="project" value="InterPro"/>
</dbReference>
<dbReference type="InterPro" id="IPR016088">
    <property type="entry name" value="Chalcone_isomerase_3-sand"/>
</dbReference>
<dbReference type="InterPro" id="IPR036298">
    <property type="entry name" value="Chalcone_isomerase_sf"/>
</dbReference>
<dbReference type="SUPFAM" id="SSF54626">
    <property type="entry name" value="Chalcone isomerase"/>
    <property type="match status" value="1"/>
</dbReference>
<dbReference type="InterPro" id="IPR016087">
    <property type="entry name" value="Chalcone_isomerase"/>
</dbReference>
<dbReference type="PANTHER" id="PTHR47284">
    <property type="entry name" value="FATTY-ACID-BINDING PROTEIN 2"/>
    <property type="match status" value="1"/>
</dbReference>
<dbReference type="EMBL" id="CAJPDS010000089">
    <property type="protein sequence ID" value="CAF9936157.1"/>
    <property type="molecule type" value="Genomic_DNA"/>
</dbReference>
<feature type="domain" description="Chalcone isomerase" evidence="2">
    <location>
        <begin position="177"/>
        <end position="397"/>
    </location>
</feature>
<sequence>MASSCFKPNPLSRHFASPACIRSQIRPQFRPTPRCPARPIRSTSTALRLGLSQQTRKTANLLASRPTFRLPLNQSSILNPHSSPWRVTLLALLAIGAIATTLPTRPELNDAATSPLPGSISTSKGVKGLTTDNDSQPIEQIPTDNASVPYFPRKIYLPSTPSNTTTSNSSPAASTSEEYILLGLGLRTVSFLRIKVYIMGLYIAKSDLAALQSAMIHSVATSASASTLVENEKLDLRTRLLSADDSEKIWGHVLGVQHTDSKARIRSAIRVVPVRVTNMGHMRDGFVRMVNAGGKREGVERESGFNEAVTGLKAILGGAASMGSGKVLLLGRSGEGELSVWAERAEGGKVEGGEEADGTSEMLYLGGIQDERIGRALWMGYLAGAKVASEAARESIANGVLDLVERTVGTVETMVI</sequence>
<dbReference type="AlphaFoldDB" id="A0A8H3IQ31"/>
<feature type="region of interest" description="Disordered" evidence="1">
    <location>
        <begin position="109"/>
        <end position="143"/>
    </location>
</feature>